<sequence>MDESAVPAAAVHTSVVLGSSRRFAGMAFRIGDLQSLHRTAAILAVPSIKLKMNRLRLRLRGGAGNCHFPEIGSPVGLPACARRYVPGAMGRCHCAWLVPRTGAFCPAGSNARVRH</sequence>
<keyword evidence="2" id="KW-1185">Reference proteome</keyword>
<protein>
    <submittedName>
        <fullName evidence="1">Uncharacterized protein</fullName>
    </submittedName>
</protein>
<dbReference type="Proteomes" id="UP001241747">
    <property type="component" value="Unassembled WGS sequence"/>
</dbReference>
<organism evidence="1 2">
    <name type="scientific">Xanthobacter agilis</name>
    <dbReference type="NCBI Taxonomy" id="47492"/>
    <lineage>
        <taxon>Bacteria</taxon>
        <taxon>Pseudomonadati</taxon>
        <taxon>Pseudomonadota</taxon>
        <taxon>Alphaproteobacteria</taxon>
        <taxon>Hyphomicrobiales</taxon>
        <taxon>Xanthobacteraceae</taxon>
        <taxon>Xanthobacter</taxon>
    </lineage>
</organism>
<reference evidence="1 2" key="1">
    <citation type="submission" date="2023-07" db="EMBL/GenBank/DDBJ databases">
        <title>Genomic Encyclopedia of Type Strains, Phase IV (KMG-IV): sequencing the most valuable type-strain genomes for metagenomic binning, comparative biology and taxonomic classification.</title>
        <authorList>
            <person name="Goeker M."/>
        </authorList>
    </citation>
    <scope>NUCLEOTIDE SEQUENCE [LARGE SCALE GENOMIC DNA]</scope>
    <source>
        <strain evidence="1 2">DSM 3770</strain>
    </source>
</reference>
<name>A0ABU0L999_XANAG</name>
<accession>A0ABU0L999</accession>
<dbReference type="RefSeq" id="WP_237346147.1">
    <property type="nucleotide sequence ID" value="NZ_JABWGX010000016.1"/>
</dbReference>
<dbReference type="EMBL" id="JAUSVY010000001">
    <property type="protein sequence ID" value="MDQ0503640.1"/>
    <property type="molecule type" value="Genomic_DNA"/>
</dbReference>
<evidence type="ECO:0000313" key="1">
    <source>
        <dbReference type="EMBL" id="MDQ0503640.1"/>
    </source>
</evidence>
<gene>
    <name evidence="1" type="ORF">QOZ94_000410</name>
</gene>
<proteinExistence type="predicted"/>
<comment type="caution">
    <text evidence="1">The sequence shown here is derived from an EMBL/GenBank/DDBJ whole genome shotgun (WGS) entry which is preliminary data.</text>
</comment>
<evidence type="ECO:0000313" key="2">
    <source>
        <dbReference type="Proteomes" id="UP001241747"/>
    </source>
</evidence>